<keyword evidence="2" id="KW-1185">Reference proteome</keyword>
<name>A0A9J5WMT7_SOLCO</name>
<proteinExistence type="predicted"/>
<comment type="caution">
    <text evidence="1">The sequence shown here is derived from an EMBL/GenBank/DDBJ whole genome shotgun (WGS) entry which is preliminary data.</text>
</comment>
<sequence length="200" mass="23251">MESISPDVRQDLSYGARWSRLANHSHFQGQMIPREGKPPFCRFLCAIINGSFGDPSYRRHLCRNISWTFVKTLVMKSVGPNWQIRPFSRSNDPQRRFLTSFLPKNFMDVRQGIRYGVDLSYGVSWSGWANWQFSRSKKPRIGFAMSFLSKFSWTSVKILVIESIGPDRQTDPFSRFSTSFLLKIFMDIRQDLRYGVVLSG</sequence>
<gene>
    <name evidence="1" type="ORF">H5410_056486</name>
</gene>
<organism evidence="1 2">
    <name type="scientific">Solanum commersonii</name>
    <name type="common">Commerson's wild potato</name>
    <name type="synonym">Commerson's nightshade</name>
    <dbReference type="NCBI Taxonomy" id="4109"/>
    <lineage>
        <taxon>Eukaryota</taxon>
        <taxon>Viridiplantae</taxon>
        <taxon>Streptophyta</taxon>
        <taxon>Embryophyta</taxon>
        <taxon>Tracheophyta</taxon>
        <taxon>Spermatophyta</taxon>
        <taxon>Magnoliopsida</taxon>
        <taxon>eudicotyledons</taxon>
        <taxon>Gunneridae</taxon>
        <taxon>Pentapetalae</taxon>
        <taxon>asterids</taxon>
        <taxon>lamiids</taxon>
        <taxon>Solanales</taxon>
        <taxon>Solanaceae</taxon>
        <taxon>Solanoideae</taxon>
        <taxon>Solaneae</taxon>
        <taxon>Solanum</taxon>
    </lineage>
</organism>
<dbReference type="AlphaFoldDB" id="A0A9J5WMT7"/>
<evidence type="ECO:0000313" key="1">
    <source>
        <dbReference type="EMBL" id="KAG5576352.1"/>
    </source>
</evidence>
<dbReference type="EMBL" id="JACXVP010000011">
    <property type="protein sequence ID" value="KAG5576352.1"/>
    <property type="molecule type" value="Genomic_DNA"/>
</dbReference>
<accession>A0A9J5WMT7</accession>
<protein>
    <submittedName>
        <fullName evidence="1">Uncharacterized protein</fullName>
    </submittedName>
</protein>
<dbReference type="Proteomes" id="UP000824120">
    <property type="component" value="Chromosome 11"/>
</dbReference>
<evidence type="ECO:0000313" key="2">
    <source>
        <dbReference type="Proteomes" id="UP000824120"/>
    </source>
</evidence>
<reference evidence="1 2" key="1">
    <citation type="submission" date="2020-09" db="EMBL/GenBank/DDBJ databases">
        <title>De no assembly of potato wild relative species, Solanum commersonii.</title>
        <authorList>
            <person name="Cho K."/>
        </authorList>
    </citation>
    <scope>NUCLEOTIDE SEQUENCE [LARGE SCALE GENOMIC DNA]</scope>
    <source>
        <strain evidence="1">LZ3.2</strain>
        <tissue evidence="1">Leaf</tissue>
    </source>
</reference>